<dbReference type="Proteomes" id="UP000199315">
    <property type="component" value="Unassembled WGS sequence"/>
</dbReference>
<dbReference type="RefSeq" id="WP_091234231.1">
    <property type="nucleotide sequence ID" value="NZ_FMKA01000013.1"/>
</dbReference>
<reference evidence="1 2" key="1">
    <citation type="submission" date="2016-09" db="EMBL/GenBank/DDBJ databases">
        <authorList>
            <person name="Capua I."/>
            <person name="De Benedictis P."/>
            <person name="Joannis T."/>
            <person name="Lombin L.H."/>
            <person name="Cattoli G."/>
        </authorList>
    </citation>
    <scope>NUCLEOTIDE SEQUENCE [LARGE SCALE GENOMIC DNA]</scope>
    <source>
        <strain evidence="1 2">GluBS11</strain>
    </source>
</reference>
<dbReference type="EMBL" id="FMKA01000013">
    <property type="protein sequence ID" value="SCP97781.1"/>
    <property type="molecule type" value="Genomic_DNA"/>
</dbReference>
<proteinExistence type="predicted"/>
<dbReference type="AlphaFoldDB" id="A0A1D3TUN2"/>
<evidence type="ECO:0000313" key="1">
    <source>
        <dbReference type="EMBL" id="SCP97781.1"/>
    </source>
</evidence>
<protein>
    <recommendedName>
        <fullName evidence="3">DUF4230 domain-containing protein</fullName>
    </recommendedName>
</protein>
<accession>A0A1D3TUN2</accession>
<name>A0A1D3TUN2_9FIRM</name>
<evidence type="ECO:0000313" key="2">
    <source>
        <dbReference type="Proteomes" id="UP000199315"/>
    </source>
</evidence>
<organism evidence="1 2">
    <name type="scientific">Anaerobium acetethylicum</name>
    <dbReference type="NCBI Taxonomy" id="1619234"/>
    <lineage>
        <taxon>Bacteria</taxon>
        <taxon>Bacillati</taxon>
        <taxon>Bacillota</taxon>
        <taxon>Clostridia</taxon>
        <taxon>Lachnospirales</taxon>
        <taxon>Lachnospiraceae</taxon>
        <taxon>Anaerobium</taxon>
    </lineage>
</organism>
<sequence>MNKSRKPKYMIFAIVAALVLWGLCLISIHNEIVLNKEKSKITMVQAVDKSIEISNERYDYTDIVTNYNAEWLGGIKSEKMLVKFSGSIVAACKLKDVKIKKDKVEVVLSKAFIKSNTVKDIEKTSYKKSLGFLEWSDTNDNTLDNHLVEQEKQKIESRVSQELLAKVEDRSKETISMALENLEIRQKKIKISFE</sequence>
<keyword evidence="2" id="KW-1185">Reference proteome</keyword>
<dbReference type="STRING" id="1619234.SAMN05421730_101385"/>
<gene>
    <name evidence="1" type="ORF">SAMN05421730_101385</name>
</gene>
<evidence type="ECO:0008006" key="3">
    <source>
        <dbReference type="Google" id="ProtNLM"/>
    </source>
</evidence>